<dbReference type="FunFam" id="3.40.50.720:FF:000084">
    <property type="entry name" value="Short-chain dehydrogenase reductase"/>
    <property type="match status" value="1"/>
</dbReference>
<proteinExistence type="inferred from homology"/>
<dbReference type="SUPFAM" id="SSF51735">
    <property type="entry name" value="NAD(P)-binding Rossmann-fold domains"/>
    <property type="match status" value="1"/>
</dbReference>
<dbReference type="InterPro" id="IPR057326">
    <property type="entry name" value="KR_dom"/>
</dbReference>
<dbReference type="Gene3D" id="3.40.50.720">
    <property type="entry name" value="NAD(P)-binding Rossmann-like Domain"/>
    <property type="match status" value="1"/>
</dbReference>
<dbReference type="PRINTS" id="PR00081">
    <property type="entry name" value="GDHRDH"/>
</dbReference>
<dbReference type="EMBL" id="CP034235">
    <property type="protein sequence ID" value="QGR00221.1"/>
    <property type="molecule type" value="Genomic_DNA"/>
</dbReference>
<reference evidence="5" key="1">
    <citation type="submission" date="2018-11" db="EMBL/GenBank/DDBJ databases">
        <title>Complete genome sequence of Paenibacillus sp. ML311-T8.</title>
        <authorList>
            <person name="Nam Y.-D."/>
            <person name="Kang J."/>
            <person name="Chung W.-H."/>
            <person name="Park Y.S."/>
        </authorList>
    </citation>
    <scope>NUCLEOTIDE SEQUENCE [LARGE SCALE GENOMIC DNA]</scope>
    <source>
        <strain evidence="5">ML311-T8</strain>
    </source>
</reference>
<dbReference type="CDD" id="cd05233">
    <property type="entry name" value="SDR_c"/>
    <property type="match status" value="1"/>
</dbReference>
<evidence type="ECO:0000259" key="3">
    <source>
        <dbReference type="SMART" id="SM00822"/>
    </source>
</evidence>
<dbReference type="PRINTS" id="PR00080">
    <property type="entry name" value="SDRFAMILY"/>
</dbReference>
<dbReference type="Proteomes" id="UP000426246">
    <property type="component" value="Chromosome"/>
</dbReference>
<gene>
    <name evidence="4" type="ORF">EHS13_23755</name>
</gene>
<dbReference type="InterPro" id="IPR036291">
    <property type="entry name" value="NAD(P)-bd_dom_sf"/>
</dbReference>
<sequence>MLKNSFKKFAGKVALVTGGSRGLGAATALALAEEGANVVITYVSSSSSEKANAVVREAEAKGVRAVAIQSNQAEAHKAEELIQHIVESMGRLDMLVNNAAVAYQGIPIDSPEIDIAALDHQYAVNFTGVIALIRAAVKVMGDGGRIITIGSGVASRTGHPGLADYAATKAAIVGYSKGAARDLAPRNITVNVIQAGVMETDMAAPYAEAKPVIISTLAIKRFADVKEVAAGIVFLASPEASYITGSVFDVDGGYGA</sequence>
<dbReference type="GO" id="GO:0008206">
    <property type="term" value="P:bile acid metabolic process"/>
    <property type="evidence" value="ECO:0007669"/>
    <property type="project" value="UniProtKB-ARBA"/>
</dbReference>
<evidence type="ECO:0000313" key="5">
    <source>
        <dbReference type="Proteomes" id="UP000426246"/>
    </source>
</evidence>
<feature type="domain" description="Ketoreductase" evidence="3">
    <location>
        <begin position="12"/>
        <end position="201"/>
    </location>
</feature>
<evidence type="ECO:0000256" key="1">
    <source>
        <dbReference type="ARBA" id="ARBA00006484"/>
    </source>
</evidence>
<dbReference type="OrthoDB" id="9803333at2"/>
<evidence type="ECO:0000256" key="2">
    <source>
        <dbReference type="ARBA" id="ARBA00023002"/>
    </source>
</evidence>
<dbReference type="KEGG" id="ppsc:EHS13_23755"/>
<dbReference type="SMART" id="SM00822">
    <property type="entry name" value="PKS_KR"/>
    <property type="match status" value="1"/>
</dbReference>
<keyword evidence="2" id="KW-0560">Oxidoreductase</keyword>
<keyword evidence="5" id="KW-1185">Reference proteome</keyword>
<dbReference type="PANTHER" id="PTHR42760">
    <property type="entry name" value="SHORT-CHAIN DEHYDROGENASES/REDUCTASES FAMILY MEMBER"/>
    <property type="match status" value="1"/>
</dbReference>
<dbReference type="PANTHER" id="PTHR42760:SF133">
    <property type="entry name" value="3-OXOACYL-[ACYL-CARRIER-PROTEIN] REDUCTASE"/>
    <property type="match status" value="1"/>
</dbReference>
<comment type="similarity">
    <text evidence="1">Belongs to the short-chain dehydrogenases/reductases (SDR) family.</text>
</comment>
<accession>A0A6B8RUJ0</accession>
<dbReference type="GO" id="GO:0016616">
    <property type="term" value="F:oxidoreductase activity, acting on the CH-OH group of donors, NAD or NADP as acceptor"/>
    <property type="evidence" value="ECO:0007669"/>
    <property type="project" value="UniProtKB-ARBA"/>
</dbReference>
<protein>
    <submittedName>
        <fullName evidence="4">SDR family oxidoreductase</fullName>
    </submittedName>
</protein>
<name>A0A6B8RUJ0_9BACL</name>
<organism evidence="4 5">
    <name type="scientific">Paenibacillus psychroresistens</name>
    <dbReference type="NCBI Taxonomy" id="1778678"/>
    <lineage>
        <taxon>Bacteria</taxon>
        <taxon>Bacillati</taxon>
        <taxon>Bacillota</taxon>
        <taxon>Bacilli</taxon>
        <taxon>Bacillales</taxon>
        <taxon>Paenibacillaceae</taxon>
        <taxon>Paenibacillus</taxon>
    </lineage>
</organism>
<evidence type="ECO:0000313" key="4">
    <source>
        <dbReference type="EMBL" id="QGR00221.1"/>
    </source>
</evidence>
<dbReference type="AlphaFoldDB" id="A0A6B8RUJ0"/>
<dbReference type="Pfam" id="PF13561">
    <property type="entry name" value="adh_short_C2"/>
    <property type="match status" value="1"/>
</dbReference>
<dbReference type="InterPro" id="IPR002347">
    <property type="entry name" value="SDR_fam"/>
</dbReference>